<dbReference type="PROSITE" id="PS51257">
    <property type="entry name" value="PROKAR_LIPOPROTEIN"/>
    <property type="match status" value="1"/>
</dbReference>
<feature type="chain" id="PRO_5046100614" evidence="3">
    <location>
        <begin position="24"/>
        <end position="371"/>
    </location>
</feature>
<dbReference type="Proteomes" id="UP000009342">
    <property type="component" value="Unassembled WGS sequence"/>
</dbReference>
<dbReference type="SUPFAM" id="SSF111369">
    <property type="entry name" value="HlyD-like secretion proteins"/>
    <property type="match status" value="1"/>
</dbReference>
<evidence type="ECO:0000256" key="2">
    <source>
        <dbReference type="ARBA" id="ARBA00009477"/>
    </source>
</evidence>
<accession>A0ABP1WAQ2</accession>
<gene>
    <name evidence="8" type="ORF">BN134_3392</name>
</gene>
<organism evidence="8 9">
    <name type="scientific">Cronobacter dublinensis 1210</name>
    <dbReference type="NCBI Taxonomy" id="1208656"/>
    <lineage>
        <taxon>Bacteria</taxon>
        <taxon>Pseudomonadati</taxon>
        <taxon>Pseudomonadota</taxon>
        <taxon>Gammaproteobacteria</taxon>
        <taxon>Enterobacterales</taxon>
        <taxon>Enterobacteriaceae</taxon>
        <taxon>Cronobacter</taxon>
    </lineage>
</organism>
<dbReference type="NCBIfam" id="TIGR01730">
    <property type="entry name" value="RND_mfp"/>
    <property type="match status" value="1"/>
</dbReference>
<comment type="similarity">
    <text evidence="2">Belongs to the membrane fusion protein (MFP) (TC 8.A.1) family.</text>
</comment>
<protein>
    <submittedName>
        <fullName evidence="8">RND efflux system, membrane fusion protein CmeA</fullName>
    </submittedName>
</protein>
<feature type="domain" description="Multidrug resistance protein MdtA-like beta-barrel" evidence="6">
    <location>
        <begin position="208"/>
        <end position="287"/>
    </location>
</feature>
<dbReference type="Pfam" id="PF25917">
    <property type="entry name" value="BSH_RND"/>
    <property type="match status" value="1"/>
</dbReference>
<dbReference type="PANTHER" id="PTHR30158:SF3">
    <property type="entry name" value="MULTIDRUG EFFLUX PUMP SUBUNIT ACRA-RELATED"/>
    <property type="match status" value="1"/>
</dbReference>
<keyword evidence="9" id="KW-1185">Reference proteome</keyword>
<evidence type="ECO:0000256" key="1">
    <source>
        <dbReference type="ARBA" id="ARBA00004519"/>
    </source>
</evidence>
<dbReference type="Gene3D" id="2.40.50.100">
    <property type="match status" value="1"/>
</dbReference>
<dbReference type="Gene3D" id="2.40.420.20">
    <property type="match status" value="1"/>
</dbReference>
<evidence type="ECO:0000313" key="9">
    <source>
        <dbReference type="Proteomes" id="UP000009342"/>
    </source>
</evidence>
<dbReference type="Pfam" id="PF25989">
    <property type="entry name" value="YknX_C"/>
    <property type="match status" value="1"/>
</dbReference>
<dbReference type="Pfam" id="PF25876">
    <property type="entry name" value="HH_MFP_RND"/>
    <property type="match status" value="1"/>
</dbReference>
<proteinExistence type="inferred from homology"/>
<evidence type="ECO:0000313" key="8">
    <source>
        <dbReference type="EMBL" id="CCJ82625.1"/>
    </source>
</evidence>
<dbReference type="PANTHER" id="PTHR30158">
    <property type="entry name" value="ACRA/E-RELATED COMPONENT OF DRUG EFFLUX TRANSPORTER"/>
    <property type="match status" value="1"/>
</dbReference>
<dbReference type="Pfam" id="PF25944">
    <property type="entry name" value="Beta-barrel_RND"/>
    <property type="match status" value="1"/>
</dbReference>
<feature type="signal peptide" evidence="3">
    <location>
        <begin position="1"/>
        <end position="23"/>
    </location>
</feature>
<feature type="domain" description="YknX-like C-terminal permuted SH3-like" evidence="7">
    <location>
        <begin position="296"/>
        <end position="363"/>
    </location>
</feature>
<dbReference type="Gene3D" id="2.40.30.170">
    <property type="match status" value="1"/>
</dbReference>
<evidence type="ECO:0000259" key="7">
    <source>
        <dbReference type="Pfam" id="PF25989"/>
    </source>
</evidence>
<feature type="domain" description="Multidrug resistance protein MdtA-like barrel-sandwich hybrid" evidence="5">
    <location>
        <begin position="60"/>
        <end position="203"/>
    </location>
</feature>
<name>A0ABP1WAQ2_9ENTR</name>
<dbReference type="InterPro" id="IPR006143">
    <property type="entry name" value="RND_pump_MFP"/>
</dbReference>
<evidence type="ECO:0000256" key="3">
    <source>
        <dbReference type="SAM" id="SignalP"/>
    </source>
</evidence>
<reference evidence="9" key="1">
    <citation type="journal article" date="2012" name="PLoS ONE">
        <title>Comparative analysis of genome sequences covering the seven cronobacter species.</title>
        <authorList>
            <person name="Joseph S."/>
            <person name="Desai P."/>
            <person name="Ji Y."/>
            <person name="Cummings C.A."/>
            <person name="Shih R."/>
            <person name="Degoricija L."/>
            <person name="Rico A."/>
            <person name="Brzoska P."/>
            <person name="Hamby S.E."/>
            <person name="Masood N."/>
            <person name="Hariri S."/>
            <person name="Sonbol H."/>
            <person name="Chuzhanova N."/>
            <person name="McClelland M."/>
            <person name="Furtado M.R."/>
            <person name="Forsythe S.J."/>
        </authorList>
    </citation>
    <scope>NUCLEOTIDE SEQUENCE [LARGE SCALE GENOMIC DNA]</scope>
    <source>
        <strain evidence="9">1210</strain>
    </source>
</reference>
<evidence type="ECO:0000259" key="6">
    <source>
        <dbReference type="Pfam" id="PF25944"/>
    </source>
</evidence>
<evidence type="ECO:0000259" key="4">
    <source>
        <dbReference type="Pfam" id="PF25876"/>
    </source>
</evidence>
<dbReference type="InterPro" id="IPR058626">
    <property type="entry name" value="MdtA-like_b-barrel"/>
</dbReference>
<dbReference type="InterPro" id="IPR058624">
    <property type="entry name" value="MdtA-like_HH"/>
</dbReference>
<evidence type="ECO:0000259" key="5">
    <source>
        <dbReference type="Pfam" id="PF25917"/>
    </source>
</evidence>
<dbReference type="EMBL" id="CAKZ01000157">
    <property type="protein sequence ID" value="CCJ82625.1"/>
    <property type="molecule type" value="Genomic_DNA"/>
</dbReference>
<keyword evidence="3" id="KW-0732">Signal</keyword>
<dbReference type="InterPro" id="IPR058625">
    <property type="entry name" value="MdtA-like_BSH"/>
</dbReference>
<dbReference type="Gene3D" id="1.10.287.470">
    <property type="entry name" value="Helix hairpin bin"/>
    <property type="match status" value="1"/>
</dbReference>
<dbReference type="InterPro" id="IPR058637">
    <property type="entry name" value="YknX-like_C"/>
</dbReference>
<comment type="subcellular location">
    <subcellularLocation>
        <location evidence="1">Cell inner membrane</location>
        <topology evidence="1">Lipid-anchor</topology>
    </subcellularLocation>
</comment>
<sequence length="371" mass="39991">MKLKVITASMLAASLMLSGCDTSQEETSAPAPKMKVVTKEVTAEDIFIEKVFPARVTAIRSAQIRPQVGGIIKNRMFLQGSEVQAGQALFQIDAAPFKADVEMAAAALAKANATALQMSQRARRLALLQKNGAVSAQDYDDVRANSAQAAADVAEAQASLNRKKLDLEYATVRAPIDGRIDQEFVTEGALVGSGDSQAMATIQQIDHVYIDARVPAHELRALYAQNDKDNAMHISVQDENNKPYAVTPFLLFSGISVNDETGDVVLRTQAPNPQRILLPGMFVKLKVSQRIARNGIIVPEQAITRSNNEAMVWIVNASGKAQRVKVQTDGQNLKGIAVKAGLKTGDRLIIEGQDKVKDGQSVVSVNTESQV</sequence>
<feature type="domain" description="Multidrug resistance protein MdtA-like alpha-helical hairpin" evidence="4">
    <location>
        <begin position="103"/>
        <end position="170"/>
    </location>
</feature>
<comment type="caution">
    <text evidence="8">The sequence shown here is derived from an EMBL/GenBank/DDBJ whole genome shotgun (WGS) entry which is preliminary data.</text>
</comment>